<evidence type="ECO:0000256" key="5">
    <source>
        <dbReference type="ARBA" id="ARBA00022782"/>
    </source>
</evidence>
<keyword evidence="5" id="KW-0221">Differentiation</keyword>
<proteinExistence type="predicted"/>
<dbReference type="CDD" id="cd06790">
    <property type="entry name" value="PDZ_neurabin-like"/>
    <property type="match status" value="1"/>
</dbReference>
<dbReference type="PANTHER" id="PTHR16154">
    <property type="entry name" value="NEURABIN"/>
    <property type="match status" value="1"/>
</dbReference>
<evidence type="ECO:0000259" key="14">
    <source>
        <dbReference type="PROSITE" id="PS50105"/>
    </source>
</evidence>
<feature type="compositionally biased region" description="Low complexity" evidence="13">
    <location>
        <begin position="257"/>
        <end position="267"/>
    </location>
</feature>
<feature type="region of interest" description="Disordered" evidence="13">
    <location>
        <begin position="1281"/>
        <end position="1305"/>
    </location>
</feature>
<dbReference type="SUPFAM" id="SSF50156">
    <property type="entry name" value="PDZ domain-like"/>
    <property type="match status" value="1"/>
</dbReference>
<feature type="domain" description="PDZ" evidence="15">
    <location>
        <begin position="732"/>
        <end position="820"/>
    </location>
</feature>
<evidence type="ECO:0000256" key="11">
    <source>
        <dbReference type="ARBA" id="ARBA00034103"/>
    </source>
</evidence>
<gene>
    <name evidence="16" type="ORF">RDWZM_007604</name>
</gene>
<dbReference type="Gene3D" id="1.10.150.50">
    <property type="entry name" value="Transcription Factor, Ets-1"/>
    <property type="match status" value="1"/>
</dbReference>
<dbReference type="GO" id="GO:0051015">
    <property type="term" value="F:actin filament binding"/>
    <property type="evidence" value="ECO:0007669"/>
    <property type="project" value="TreeGrafter"/>
</dbReference>
<evidence type="ECO:0000256" key="9">
    <source>
        <dbReference type="ARBA" id="ARBA00023203"/>
    </source>
</evidence>
<feature type="compositionally biased region" description="Polar residues" evidence="13">
    <location>
        <begin position="365"/>
        <end position="381"/>
    </location>
</feature>
<evidence type="ECO:0000256" key="12">
    <source>
        <dbReference type="SAM" id="Coils"/>
    </source>
</evidence>
<feature type="compositionally biased region" description="Low complexity" evidence="13">
    <location>
        <begin position="1371"/>
        <end position="1386"/>
    </location>
</feature>
<evidence type="ECO:0000256" key="8">
    <source>
        <dbReference type="ARBA" id="ARBA00023054"/>
    </source>
</evidence>
<feature type="compositionally biased region" description="Low complexity" evidence="13">
    <location>
        <begin position="833"/>
        <end position="843"/>
    </location>
</feature>
<keyword evidence="17" id="KW-1185">Reference proteome</keyword>
<evidence type="ECO:0000256" key="13">
    <source>
        <dbReference type="SAM" id="MobiDB-lite"/>
    </source>
</evidence>
<feature type="region of interest" description="Disordered" evidence="13">
    <location>
        <begin position="111"/>
        <end position="278"/>
    </location>
</feature>
<feature type="region of interest" description="Disordered" evidence="13">
    <location>
        <begin position="584"/>
        <end position="609"/>
    </location>
</feature>
<evidence type="ECO:0000256" key="2">
    <source>
        <dbReference type="ARBA" id="ARBA00022473"/>
    </source>
</evidence>
<dbReference type="Gene3D" id="2.30.42.10">
    <property type="match status" value="1"/>
</dbReference>
<feature type="compositionally biased region" description="Basic residues" evidence="13">
    <location>
        <begin position="183"/>
        <end position="193"/>
    </location>
</feature>
<evidence type="ECO:0000256" key="1">
    <source>
        <dbReference type="ARBA" id="ARBA00004245"/>
    </source>
</evidence>
<dbReference type="PANTHER" id="PTHR16154:SF6">
    <property type="entry name" value="SPINOPHILIN, ISOFORM J"/>
    <property type="match status" value="1"/>
</dbReference>
<keyword evidence="9" id="KW-0009">Actin-binding</keyword>
<dbReference type="GO" id="GO:0015629">
    <property type="term" value="C:actin cytoskeleton"/>
    <property type="evidence" value="ECO:0007669"/>
    <property type="project" value="TreeGrafter"/>
</dbReference>
<feature type="region of interest" description="Disordered" evidence="13">
    <location>
        <begin position="361"/>
        <end position="381"/>
    </location>
</feature>
<evidence type="ECO:0000313" key="16">
    <source>
        <dbReference type="EMBL" id="KAJ6216447.1"/>
    </source>
</evidence>
<feature type="compositionally biased region" description="Low complexity" evidence="13">
    <location>
        <begin position="111"/>
        <end position="133"/>
    </location>
</feature>
<dbReference type="InterPro" id="IPR013761">
    <property type="entry name" value="SAM/pointed_sf"/>
</dbReference>
<feature type="coiled-coil region" evidence="12">
    <location>
        <begin position="952"/>
        <end position="1046"/>
    </location>
</feature>
<feature type="compositionally biased region" description="Polar residues" evidence="13">
    <location>
        <begin position="432"/>
        <end position="444"/>
    </location>
</feature>
<evidence type="ECO:0000313" key="17">
    <source>
        <dbReference type="Proteomes" id="UP001142055"/>
    </source>
</evidence>
<dbReference type="InterPro" id="IPR036034">
    <property type="entry name" value="PDZ_sf"/>
</dbReference>
<evidence type="ECO:0000256" key="10">
    <source>
        <dbReference type="ARBA" id="ARBA00023212"/>
    </source>
</evidence>
<evidence type="ECO:0000256" key="6">
    <source>
        <dbReference type="ARBA" id="ARBA00022902"/>
    </source>
</evidence>
<comment type="caution">
    <text evidence="16">The sequence shown here is derived from an EMBL/GenBank/DDBJ whole genome shotgun (WGS) entry which is preliminary data.</text>
</comment>
<evidence type="ECO:0000256" key="7">
    <source>
        <dbReference type="ARBA" id="ARBA00023018"/>
    </source>
</evidence>
<dbReference type="GO" id="GO:0005737">
    <property type="term" value="C:cytoplasm"/>
    <property type="evidence" value="ECO:0007669"/>
    <property type="project" value="TreeGrafter"/>
</dbReference>
<dbReference type="GO" id="GO:0007015">
    <property type="term" value="P:actin filament organization"/>
    <property type="evidence" value="ECO:0007669"/>
    <property type="project" value="TreeGrafter"/>
</dbReference>
<feature type="compositionally biased region" description="Polar residues" evidence="13">
    <location>
        <begin position="144"/>
        <end position="160"/>
    </location>
</feature>
<keyword evidence="4" id="KW-0597">Phosphoprotein</keyword>
<dbReference type="SMART" id="SM00454">
    <property type="entry name" value="SAM"/>
    <property type="match status" value="1"/>
</dbReference>
<evidence type="ECO:0000256" key="3">
    <source>
        <dbReference type="ARBA" id="ARBA00022490"/>
    </source>
</evidence>
<dbReference type="SUPFAM" id="SSF47769">
    <property type="entry name" value="SAM/Pointed domain"/>
    <property type="match status" value="1"/>
</dbReference>
<dbReference type="InterPro" id="IPR001660">
    <property type="entry name" value="SAM"/>
</dbReference>
<evidence type="ECO:0008006" key="18">
    <source>
        <dbReference type="Google" id="ProtNLM"/>
    </source>
</evidence>
<dbReference type="InterPro" id="IPR040645">
    <property type="entry name" value="Neurabin-1/2_PDZ"/>
</dbReference>
<dbReference type="Pfam" id="PF17817">
    <property type="entry name" value="PDZ_5"/>
    <property type="match status" value="1"/>
</dbReference>
<name>A0A9Q0M1Y1_BLOTA</name>
<keyword evidence="7" id="KW-0770">Synapse</keyword>
<evidence type="ECO:0000256" key="4">
    <source>
        <dbReference type="ARBA" id="ARBA00022553"/>
    </source>
</evidence>
<feature type="compositionally biased region" description="Polar residues" evidence="13">
    <location>
        <begin position="888"/>
        <end position="927"/>
    </location>
</feature>
<feature type="compositionally biased region" description="Acidic residues" evidence="13">
    <location>
        <begin position="857"/>
        <end position="877"/>
    </location>
</feature>
<feature type="compositionally biased region" description="Basic and acidic residues" evidence="13">
    <location>
        <begin position="487"/>
        <end position="501"/>
    </location>
</feature>
<dbReference type="GO" id="GO:0019722">
    <property type="term" value="P:calcium-mediated signaling"/>
    <property type="evidence" value="ECO:0007669"/>
    <property type="project" value="TreeGrafter"/>
</dbReference>
<dbReference type="OMA" id="DRRNEDF"/>
<dbReference type="InterPro" id="IPR043446">
    <property type="entry name" value="Neurabin-like"/>
</dbReference>
<feature type="region of interest" description="Disordered" evidence="13">
    <location>
        <begin position="395"/>
        <end position="444"/>
    </location>
</feature>
<reference evidence="16" key="1">
    <citation type="submission" date="2022-12" db="EMBL/GenBank/DDBJ databases">
        <title>Genome assemblies of Blomia tropicalis.</title>
        <authorList>
            <person name="Cui Y."/>
        </authorList>
    </citation>
    <scope>NUCLEOTIDE SEQUENCE</scope>
    <source>
        <tissue evidence="16">Adult mites</tissue>
    </source>
</reference>
<dbReference type="SMART" id="SM00228">
    <property type="entry name" value="PDZ"/>
    <property type="match status" value="1"/>
</dbReference>
<dbReference type="Pfam" id="PF07647">
    <property type="entry name" value="SAM_2"/>
    <property type="match status" value="1"/>
</dbReference>
<feature type="region of interest" description="Disordered" evidence="13">
    <location>
        <begin position="833"/>
        <end position="941"/>
    </location>
</feature>
<feature type="compositionally biased region" description="Polar residues" evidence="13">
    <location>
        <begin position="224"/>
        <end position="248"/>
    </location>
</feature>
<feature type="compositionally biased region" description="Low complexity" evidence="13">
    <location>
        <begin position="62"/>
        <end position="90"/>
    </location>
</feature>
<keyword evidence="8 12" id="KW-0175">Coiled coil</keyword>
<keyword evidence="6" id="KW-0524">Neurogenesis</keyword>
<accession>A0A9Q0M1Y1</accession>
<dbReference type="PROSITE" id="PS50106">
    <property type="entry name" value="PDZ"/>
    <property type="match status" value="1"/>
</dbReference>
<feature type="compositionally biased region" description="Low complexity" evidence="13">
    <location>
        <begin position="401"/>
        <end position="418"/>
    </location>
</feature>
<keyword evidence="3" id="KW-0963">Cytoplasm</keyword>
<feature type="compositionally biased region" description="Polar residues" evidence="13">
    <location>
        <begin position="1282"/>
        <end position="1301"/>
    </location>
</feature>
<dbReference type="PROSITE" id="PS50105">
    <property type="entry name" value="SAM_DOMAIN"/>
    <property type="match status" value="1"/>
</dbReference>
<protein>
    <recommendedName>
        <fullName evidence="18">Neurabin-1</fullName>
    </recommendedName>
</protein>
<dbReference type="FunFam" id="2.30.42.10:FF:000010">
    <property type="entry name" value="Neurabin-1 isoform 1"/>
    <property type="match status" value="1"/>
</dbReference>
<comment type="subcellular location">
    <subcellularLocation>
        <location evidence="1">Cytoplasm</location>
        <location evidence="1">Cytoskeleton</location>
    </subcellularLocation>
    <subcellularLocation>
        <location evidence="11">Synapse</location>
    </subcellularLocation>
</comment>
<feature type="region of interest" description="Disordered" evidence="13">
    <location>
        <begin position="1214"/>
        <end position="1240"/>
    </location>
</feature>
<sequence length="1497" mass="167930">MANVRAEILAASRSRTGWKDSPRSIDHIVPPSFINDNTMAIGEKKPHLINSLKLNFESKTENGSSNNNNNSNGSYTRSNSVPCSSSSANNTNAGRKLGTKVSQIANLFQSMTPQSTTDSSSTNSSISTSTPNTLMNNGVKRLISQKSNSLVSVNDKTNGTLARDKRDSLPNLTSNNSEDGKRDHHHHHHHYNHHPPPISKRVHSTDDKVMSTNRNDTAIKCSETKSSSQINGHNNKSVENNNKETLLTNGAKKNVTSPSSSSSSSVFSRKRVDELSSTTVVTNGKVSTSINGKDDLSRKLLPKPPSRPEIMAKKVNGTISSTPLVDNSNSIKKKKAPTLPTLLQRSESRVSRFNNAKAIFERLSSDSPPSKRGSITGSNETLNEIKSLNKAHSYDALMSPNGNNNSSHNNGAQNQSNGLDGSLDGNDEHKTLSNGHHQLSFDSSMPNYSIEKDSIDSVECVSPLTTRSRMCLSEGDNVNVNVTDNSNEVRRDTGNSNYDYDRCHNPTTTTAAAATATNSKEELLDKIVAQIADTPQMKDLNFCDTSGIPDNVNLDECLNSVEMMTEEEAQRLLSFRTWPNNNVIGTNNDDNATTTTTKNDEEHYDGNNRTMNETVNLQNVDSSNDQTNDPKTTTNENNKIIYIDNIPFHVRYDGEIYMEMPGLPVEVEDDNDKLINPKKKRNTRVRFSEEPIKVFLTFSPEEYDRRNEDFDPVVASAEYELEKRIEKMDIFPVEIMKGDEGLGFSIIGMGVGADAGIEKLGIFVKTVTEDGPVARDGRINTNDQIIEVDGKSLVGVTQSYAASVLRSTYGLVQFLIGRERDPENSEIAQLISQSIQSEQQKQSMMDYSDRSQTMNQMDDEDLSTDDYEERTADDDFEQPSINHHNHLHSQYGQSSTSSNIPLNNLTPNDANYSMSSNANTGASNLDKTTPPQNNNTSTSYSQQQHLQSLCDINILKRNILEWQSKCSSLTDEIIRIKQKSDQKIHELQKQLEDSLVRNKEVEAEMVTIQKELDQKMQMFAEFKQQYNILEKKYAKAKKMVKDLQQKEHDYYQKEVVHQQMIDEEKQESCEVIRALKDKIIHLERRLLEMQRNNLIQQHSQMSSPSDCAVTFSAGSDNTDSGDQRLKTVTKQDTLDDVNVNQLDAGSSGDNSMIINDIKDETLQSFSEMADQLQGKNLLDVSVFKQKADLVSRGSLANRQPPSLTLIRKNLENVQNDSSTMEELDDESMHSEPCGVESSMNRSRRRQLLPFRLIRRHVPLPKCYRKRWPLPAQPIRHQLNLPFGSNEQSVSGQQESSNNSGYGSLLESPIQNARNAASTDLSPMRLMNDYHESLLSSSSGSLNSPCESEETLSANYGELSTRFTMRTPQQTNQLLPQPQSSQQMNSLESISDHSTSHTNPFPITDWSVLDIVEFMHQIHLGCYAKRFQDENITGARFIQLDSAQLKALGIINGVERSLVKKKIKEFRQSLDKDRKEHKIFLSRRLFSRFRRKFRKRTH</sequence>
<feature type="region of interest" description="Disordered" evidence="13">
    <location>
        <begin position="482"/>
        <end position="501"/>
    </location>
</feature>
<organism evidence="16 17">
    <name type="scientific">Blomia tropicalis</name>
    <name type="common">Mite</name>
    <dbReference type="NCBI Taxonomy" id="40697"/>
    <lineage>
        <taxon>Eukaryota</taxon>
        <taxon>Metazoa</taxon>
        <taxon>Ecdysozoa</taxon>
        <taxon>Arthropoda</taxon>
        <taxon>Chelicerata</taxon>
        <taxon>Arachnida</taxon>
        <taxon>Acari</taxon>
        <taxon>Acariformes</taxon>
        <taxon>Sarcoptiformes</taxon>
        <taxon>Astigmata</taxon>
        <taxon>Glycyphagoidea</taxon>
        <taxon>Echimyopodidae</taxon>
        <taxon>Blomia</taxon>
    </lineage>
</organism>
<dbReference type="GO" id="GO:0031175">
    <property type="term" value="P:neuron projection development"/>
    <property type="evidence" value="ECO:0007669"/>
    <property type="project" value="TreeGrafter"/>
</dbReference>
<feature type="domain" description="SAM" evidence="14">
    <location>
        <begin position="1405"/>
        <end position="1468"/>
    </location>
</feature>
<feature type="region of interest" description="Disordered" evidence="13">
    <location>
        <begin position="59"/>
        <end position="95"/>
    </location>
</feature>
<dbReference type="Proteomes" id="UP001142055">
    <property type="component" value="Chromosome 3"/>
</dbReference>
<keyword evidence="2" id="KW-0217">Developmental protein</keyword>
<feature type="region of interest" description="Disordered" evidence="13">
    <location>
        <begin position="1371"/>
        <end position="1395"/>
    </location>
</feature>
<evidence type="ECO:0000259" key="15">
    <source>
        <dbReference type="PROSITE" id="PS50106"/>
    </source>
</evidence>
<dbReference type="GO" id="GO:0030425">
    <property type="term" value="C:dendrite"/>
    <property type="evidence" value="ECO:0007669"/>
    <property type="project" value="TreeGrafter"/>
</dbReference>
<dbReference type="GO" id="GO:0014069">
    <property type="term" value="C:postsynaptic density"/>
    <property type="evidence" value="ECO:0007669"/>
    <property type="project" value="TreeGrafter"/>
</dbReference>
<dbReference type="Pfam" id="PF00595">
    <property type="entry name" value="PDZ"/>
    <property type="match status" value="1"/>
</dbReference>
<dbReference type="InterPro" id="IPR001478">
    <property type="entry name" value="PDZ"/>
</dbReference>
<dbReference type="EMBL" id="JAPWDV010000003">
    <property type="protein sequence ID" value="KAJ6216447.1"/>
    <property type="molecule type" value="Genomic_DNA"/>
</dbReference>
<feature type="compositionally biased region" description="Low complexity" evidence="13">
    <location>
        <begin position="584"/>
        <end position="597"/>
    </location>
</feature>
<keyword evidence="10" id="KW-0206">Cytoskeleton</keyword>
<feature type="compositionally biased region" description="Low complexity" evidence="13">
    <location>
        <begin position="928"/>
        <end position="941"/>
    </location>
</feature>